<name>A0A1I2WIV0_9BACT</name>
<dbReference type="AlphaFoldDB" id="A0A1I2WIV0"/>
<feature type="chain" id="PRO_5011629901" description="LTXXQ motif family protein" evidence="1">
    <location>
        <begin position="21"/>
        <end position="150"/>
    </location>
</feature>
<organism evidence="2 3">
    <name type="scientific">Algoriphagus hitonicola</name>
    <dbReference type="NCBI Taxonomy" id="435880"/>
    <lineage>
        <taxon>Bacteria</taxon>
        <taxon>Pseudomonadati</taxon>
        <taxon>Bacteroidota</taxon>
        <taxon>Cytophagia</taxon>
        <taxon>Cytophagales</taxon>
        <taxon>Cyclobacteriaceae</taxon>
        <taxon>Algoriphagus</taxon>
    </lineage>
</organism>
<feature type="signal peptide" evidence="1">
    <location>
        <begin position="1"/>
        <end position="20"/>
    </location>
</feature>
<proteinExistence type="predicted"/>
<keyword evidence="3" id="KW-1185">Reference proteome</keyword>
<accession>A0A1I2WIV0</accession>
<evidence type="ECO:0000256" key="1">
    <source>
        <dbReference type="SAM" id="SignalP"/>
    </source>
</evidence>
<dbReference type="STRING" id="435880.SAMN04487988_11317"/>
<reference evidence="3" key="1">
    <citation type="submission" date="2016-10" db="EMBL/GenBank/DDBJ databases">
        <authorList>
            <person name="Varghese N."/>
            <person name="Submissions S."/>
        </authorList>
    </citation>
    <scope>NUCLEOTIDE SEQUENCE [LARGE SCALE GENOMIC DNA]</scope>
    <source>
        <strain evidence="3">DSM 19315</strain>
    </source>
</reference>
<dbReference type="EMBL" id="FOPC01000013">
    <property type="protein sequence ID" value="SFH01238.1"/>
    <property type="molecule type" value="Genomic_DNA"/>
</dbReference>
<dbReference type="OrthoDB" id="675330at2"/>
<sequence>MKKLHLLLSIFLLTAIATFAQRGESRDFDPERLQAARIAFITSRLELSPDQAEKFWPIYNEYTESREANLKEMVALYPKQDQQALSEQEAKNALEKRFRIQRKMIDEEEKFVKEVAQVISYPQVMKLNGIARDFTRMIYQRNRQRRSSDN</sequence>
<evidence type="ECO:0000313" key="2">
    <source>
        <dbReference type="EMBL" id="SFH01238.1"/>
    </source>
</evidence>
<dbReference type="Proteomes" id="UP000199642">
    <property type="component" value="Unassembled WGS sequence"/>
</dbReference>
<evidence type="ECO:0008006" key="4">
    <source>
        <dbReference type="Google" id="ProtNLM"/>
    </source>
</evidence>
<gene>
    <name evidence="2" type="ORF">SAMN04487988_11317</name>
</gene>
<dbReference type="RefSeq" id="WP_092793447.1">
    <property type="nucleotide sequence ID" value="NZ_FOPC01000013.1"/>
</dbReference>
<keyword evidence="1" id="KW-0732">Signal</keyword>
<protein>
    <recommendedName>
        <fullName evidence="4">LTXXQ motif family protein</fullName>
    </recommendedName>
</protein>
<evidence type="ECO:0000313" key="3">
    <source>
        <dbReference type="Proteomes" id="UP000199642"/>
    </source>
</evidence>